<dbReference type="OrthoDB" id="9804139at2"/>
<sequence length="60" mass="6959">MLQIVVLGLAAYGAWYLYKGVKKQVARVDREVRDAEKQRPAAETLEYDPDSQTYRVRKKS</sequence>
<organism evidence="1 2">
    <name type="scientific">Propylenella binzhouense</name>
    <dbReference type="NCBI Taxonomy" id="2555902"/>
    <lineage>
        <taxon>Bacteria</taxon>
        <taxon>Pseudomonadati</taxon>
        <taxon>Pseudomonadota</taxon>
        <taxon>Alphaproteobacteria</taxon>
        <taxon>Hyphomicrobiales</taxon>
        <taxon>Propylenellaceae</taxon>
        <taxon>Propylenella</taxon>
    </lineage>
</organism>
<gene>
    <name evidence="1" type="ORF">E4O86_19135</name>
</gene>
<name>A0A964T849_9HYPH</name>
<keyword evidence="2" id="KW-1185">Reference proteome</keyword>
<protein>
    <submittedName>
        <fullName evidence="1">Uncharacterized protein</fullName>
    </submittedName>
</protein>
<dbReference type="RefSeq" id="WP_161142163.1">
    <property type="nucleotide sequence ID" value="NZ_SPKJ01000098.1"/>
</dbReference>
<evidence type="ECO:0000313" key="2">
    <source>
        <dbReference type="Proteomes" id="UP000773614"/>
    </source>
</evidence>
<evidence type="ECO:0000313" key="1">
    <source>
        <dbReference type="EMBL" id="MYZ49825.1"/>
    </source>
</evidence>
<dbReference type="AlphaFoldDB" id="A0A964T849"/>
<proteinExistence type="predicted"/>
<dbReference type="EMBL" id="SPKJ01000098">
    <property type="protein sequence ID" value="MYZ49825.1"/>
    <property type="molecule type" value="Genomic_DNA"/>
</dbReference>
<dbReference type="Proteomes" id="UP000773614">
    <property type="component" value="Unassembled WGS sequence"/>
</dbReference>
<reference evidence="1" key="1">
    <citation type="submission" date="2019-03" db="EMBL/GenBank/DDBJ databases">
        <title>Afifella sp. nov., isolated from activated sludge.</title>
        <authorList>
            <person name="Li Q."/>
            <person name="Liu Y."/>
        </authorList>
    </citation>
    <scope>NUCLEOTIDE SEQUENCE</scope>
    <source>
        <strain evidence="1">L72</strain>
    </source>
</reference>
<accession>A0A964T849</accession>
<comment type="caution">
    <text evidence="1">The sequence shown here is derived from an EMBL/GenBank/DDBJ whole genome shotgun (WGS) entry which is preliminary data.</text>
</comment>